<feature type="domain" description="Auxiliary Activity family 9 catalytic" evidence="7">
    <location>
        <begin position="18"/>
        <end position="232"/>
    </location>
</feature>
<dbReference type="Proteomes" id="UP001521222">
    <property type="component" value="Unassembled WGS sequence"/>
</dbReference>
<evidence type="ECO:0000256" key="4">
    <source>
        <dbReference type="ARBA" id="ARBA00023157"/>
    </source>
</evidence>
<keyword evidence="9" id="KW-1185">Reference proteome</keyword>
<comment type="domain">
    <text evidence="5">Has a modular structure: an endo-beta-1,4-glucanase catalytic module at the N-terminus, a linker rich in serines and threonines, and a C-terminal carbohydrate-binding module (CBM).</text>
</comment>
<comment type="cofactor">
    <cofactor evidence="1">
        <name>Cu(2+)</name>
        <dbReference type="ChEBI" id="CHEBI:29036"/>
    </cofactor>
</comment>
<reference evidence="8 9" key="1">
    <citation type="submission" date="2024-02" db="EMBL/GenBank/DDBJ databases">
        <title>De novo assembly and annotation of 12 fungi associated with fruit tree decline syndrome in Ontario, Canada.</title>
        <authorList>
            <person name="Sulman M."/>
            <person name="Ellouze W."/>
            <person name="Ilyukhin E."/>
        </authorList>
    </citation>
    <scope>NUCLEOTIDE SEQUENCE [LARGE SCALE GENOMIC DNA]</scope>
    <source>
        <strain evidence="8 9">M97-236</strain>
    </source>
</reference>
<dbReference type="InterPro" id="IPR049892">
    <property type="entry name" value="AA9"/>
</dbReference>
<dbReference type="EC" id="1.14.99.56" evidence="5"/>
<keyword evidence="5" id="KW-0136">Cellulose degradation</keyword>
<evidence type="ECO:0000256" key="6">
    <source>
        <dbReference type="SAM" id="SignalP"/>
    </source>
</evidence>
<dbReference type="PANTHER" id="PTHR33353">
    <property type="entry name" value="PUTATIVE (AFU_ORTHOLOGUE AFUA_1G12560)-RELATED"/>
    <property type="match status" value="1"/>
</dbReference>
<dbReference type="Pfam" id="PF03443">
    <property type="entry name" value="AA9"/>
    <property type="match status" value="1"/>
</dbReference>
<accession>A0ABR3QTX1</accession>
<keyword evidence="5" id="KW-0119">Carbohydrate metabolism</keyword>
<keyword evidence="5" id="KW-0624">Polysaccharide degradation</keyword>
<evidence type="ECO:0000259" key="7">
    <source>
        <dbReference type="Pfam" id="PF03443"/>
    </source>
</evidence>
<proteinExistence type="predicted"/>
<dbReference type="InterPro" id="IPR005103">
    <property type="entry name" value="AA9_LPMO"/>
</dbReference>
<sequence length="252" mass="26460">MKLSLAITTLLPVLATAHTIAQRVRVNGADNGEAVGIRTALSNNPIQNVADANMACNSNFKQPVSTKVISVKGGDKVGVLWGHVIGGAQYQGDPDQPIAKSHKGPTIFYILTHVRAKVDNAATASPNGLKWFKVAEDGLDGSGQWGVDRMINNNGWVDFTLPTCIAAGDYLLRAEIIALHSASKQGEAQFYMGCAQLKVTGSGSTSPSSTVSFPGAYQATDPGILLSIYNNQGQPVGNGQPYKIPGPAVLKC</sequence>
<dbReference type="Gene3D" id="2.70.50.70">
    <property type="match status" value="1"/>
</dbReference>
<dbReference type="PANTHER" id="PTHR33353:SF13">
    <property type="entry name" value="ENDOGLUCANASE II"/>
    <property type="match status" value="1"/>
</dbReference>
<gene>
    <name evidence="8" type="ORF">SLS59_008245</name>
</gene>
<keyword evidence="3 5" id="KW-0964">Secreted</keyword>
<keyword evidence="4 5" id="KW-1015">Disulfide bond</keyword>
<name>A0ABR3QTX1_9PLEO</name>
<evidence type="ECO:0000256" key="3">
    <source>
        <dbReference type="ARBA" id="ARBA00022525"/>
    </source>
</evidence>
<evidence type="ECO:0000313" key="9">
    <source>
        <dbReference type="Proteomes" id="UP001521222"/>
    </source>
</evidence>
<comment type="subcellular location">
    <subcellularLocation>
        <location evidence="2 5">Secreted</location>
    </subcellularLocation>
</comment>
<evidence type="ECO:0000313" key="8">
    <source>
        <dbReference type="EMBL" id="KAL1595607.1"/>
    </source>
</evidence>
<feature type="signal peptide" evidence="6">
    <location>
        <begin position="1"/>
        <end position="17"/>
    </location>
</feature>
<comment type="caution">
    <text evidence="8">The sequence shown here is derived from an EMBL/GenBank/DDBJ whole genome shotgun (WGS) entry which is preliminary data.</text>
</comment>
<evidence type="ECO:0000256" key="2">
    <source>
        <dbReference type="ARBA" id="ARBA00004613"/>
    </source>
</evidence>
<evidence type="ECO:0000256" key="1">
    <source>
        <dbReference type="ARBA" id="ARBA00001973"/>
    </source>
</evidence>
<dbReference type="CDD" id="cd21175">
    <property type="entry name" value="LPMO_AA9"/>
    <property type="match status" value="1"/>
</dbReference>
<comment type="catalytic activity">
    <reaction evidence="5">
        <text>[(1-&gt;4)-beta-D-glucosyl]n+m + reduced acceptor + O2 = 4-dehydro-beta-D-glucosyl-[(1-&gt;4)-beta-D-glucosyl]n-1 + [(1-&gt;4)-beta-D-glucosyl]m + acceptor + H2O.</text>
        <dbReference type="EC" id="1.14.99.56"/>
    </reaction>
</comment>
<protein>
    <recommendedName>
        <fullName evidence="5">AA9 family lytic polysaccharide monooxygenase</fullName>
        <ecNumber evidence="5">1.14.99.56</ecNumber>
    </recommendedName>
    <alternativeName>
        <fullName evidence="5">Endo-beta-1,4-glucanase</fullName>
    </alternativeName>
    <alternativeName>
        <fullName evidence="5">Glycosyl hydrolase 61 family protein</fullName>
    </alternativeName>
</protein>
<dbReference type="EMBL" id="JAKIXB020000031">
    <property type="protein sequence ID" value="KAL1595607.1"/>
    <property type="molecule type" value="Genomic_DNA"/>
</dbReference>
<evidence type="ECO:0000256" key="5">
    <source>
        <dbReference type="RuleBase" id="RU368122"/>
    </source>
</evidence>
<organism evidence="8 9">
    <name type="scientific">Nothophoma quercina</name>
    <dbReference type="NCBI Taxonomy" id="749835"/>
    <lineage>
        <taxon>Eukaryota</taxon>
        <taxon>Fungi</taxon>
        <taxon>Dikarya</taxon>
        <taxon>Ascomycota</taxon>
        <taxon>Pezizomycotina</taxon>
        <taxon>Dothideomycetes</taxon>
        <taxon>Pleosporomycetidae</taxon>
        <taxon>Pleosporales</taxon>
        <taxon>Pleosporineae</taxon>
        <taxon>Didymellaceae</taxon>
        <taxon>Nothophoma</taxon>
    </lineage>
</organism>
<feature type="chain" id="PRO_5045752749" description="AA9 family lytic polysaccharide monooxygenase" evidence="6">
    <location>
        <begin position="18"/>
        <end position="252"/>
    </location>
</feature>
<keyword evidence="6" id="KW-0732">Signal</keyword>
<comment type="function">
    <text evidence="5">Lytic polysaccharide monooxygenase (LMPO) that depolymerizes crystalline and amorphous polysaccharides via the oxidation of scissile alpha- or beta-(1-4)-glycosidic bonds, yielding C1 and/or C4 oxidation products. Catalysis by LPMOs requires the reduction of the active-site copper from Cu(II) to Cu(I) by a reducing agent and H(2)O(2) or O(2) as a cosubstrate.</text>
</comment>